<gene>
    <name evidence="4" type="ORF">PICST_32365</name>
</gene>
<evidence type="ECO:0000313" key="4">
    <source>
        <dbReference type="EMBL" id="ABN67228.2"/>
    </source>
</evidence>
<dbReference type="KEGG" id="pic:PICST_32365"/>
<evidence type="ECO:0000256" key="1">
    <source>
        <dbReference type="ARBA" id="ARBA00006405"/>
    </source>
</evidence>
<dbReference type="OrthoDB" id="68090at2759"/>
<dbReference type="HOGENOM" id="CLU_918356_0_0_1"/>
<feature type="region of interest" description="Disordered" evidence="2">
    <location>
        <begin position="279"/>
        <end position="320"/>
    </location>
</feature>
<keyword evidence="5" id="KW-1185">Reference proteome</keyword>
<dbReference type="InParanoid" id="A3LW66"/>
<dbReference type="Proteomes" id="UP000002258">
    <property type="component" value="Chromosome 5"/>
</dbReference>
<dbReference type="RefSeq" id="XP_001385257.2">
    <property type="nucleotide sequence ID" value="XM_001385220.1"/>
</dbReference>
<name>A3LW66_PICST</name>
<accession>A3LW66</accession>
<dbReference type="InterPro" id="IPR013886">
    <property type="entry name" value="PI31_Prot_C"/>
</dbReference>
<evidence type="ECO:0000313" key="5">
    <source>
        <dbReference type="Proteomes" id="UP000002258"/>
    </source>
</evidence>
<protein>
    <recommendedName>
        <fullName evidence="3">PI31 proteasome regulator C-terminal domain-containing protein</fullName>
    </recommendedName>
</protein>
<evidence type="ECO:0000256" key="2">
    <source>
        <dbReference type="SAM" id="MobiDB-lite"/>
    </source>
</evidence>
<proteinExistence type="inferred from homology"/>
<comment type="similarity">
    <text evidence="1">Belongs to the proteasome inhibitor PI31 family.</text>
</comment>
<organism evidence="4 5">
    <name type="scientific">Scheffersomyces stipitis (strain ATCC 58785 / CBS 6054 / NBRC 10063 / NRRL Y-11545)</name>
    <name type="common">Yeast</name>
    <name type="synonym">Pichia stipitis</name>
    <dbReference type="NCBI Taxonomy" id="322104"/>
    <lineage>
        <taxon>Eukaryota</taxon>
        <taxon>Fungi</taxon>
        <taxon>Dikarya</taxon>
        <taxon>Ascomycota</taxon>
        <taxon>Saccharomycotina</taxon>
        <taxon>Pichiomycetes</taxon>
        <taxon>Debaryomycetaceae</taxon>
        <taxon>Scheffersomyces</taxon>
    </lineage>
</organism>
<feature type="domain" description="PI31 proteasome regulator C-terminal" evidence="3">
    <location>
        <begin position="211"/>
        <end position="277"/>
    </location>
</feature>
<dbReference type="Pfam" id="PF08577">
    <property type="entry name" value="PI31_Prot_C"/>
    <property type="match status" value="1"/>
</dbReference>
<dbReference type="GeneID" id="4839499"/>
<dbReference type="EMBL" id="CP000499">
    <property type="protein sequence ID" value="ABN67228.2"/>
    <property type="molecule type" value="Genomic_DNA"/>
</dbReference>
<reference evidence="4 5" key="1">
    <citation type="journal article" date="2007" name="Nat. Biotechnol.">
        <title>Genome sequence of the lignocellulose-bioconverting and xylose-fermenting yeast Pichia stipitis.</title>
        <authorList>
            <person name="Jeffries T.W."/>
            <person name="Grigoriev I.V."/>
            <person name="Grimwood J."/>
            <person name="Laplaza J.M."/>
            <person name="Aerts A."/>
            <person name="Salamov A."/>
            <person name="Schmutz J."/>
            <person name="Lindquist E."/>
            <person name="Dehal P."/>
            <person name="Shapiro H."/>
            <person name="Jin Y.S."/>
            <person name="Passoth V."/>
            <person name="Richardson P.M."/>
        </authorList>
    </citation>
    <scope>NUCLEOTIDE SEQUENCE [LARGE SCALE GENOMIC DNA]</scope>
    <source>
        <strain evidence="5">ATCC 58785 / CBS 6054 / NBRC 10063 / NRRL Y-11545</strain>
    </source>
</reference>
<dbReference type="AlphaFoldDB" id="A3LW66"/>
<sequence length="320" mass="34226">MTIDNYLKLTSVLVHNFLGSLYPSKSKYDQKQITSTDKLVQYNLVDKDNNDNIVLVTSISELSETSVLVNFIFEGESTKTIDNLLVDWTDSDLAALEIRFPLSELNLPQSIINGFNKKVKSLAICANLDELFAADQSRLRRLSAISPPPHSSPNPLENEADLLDSKLPKSSLISDPPVHRRPNDMPDFEDELEIRGSASGFGPSSSVLPAIGDRDLNPPGLPRHPEMKPFVDPLAQGGNDGGMYPSLDHPVFGGRHEGGNTSRLGVPPGARFDDPYGEDNLDSLGSGLPGNLRGGSFGSGGSGNTGFPGFGGSGGGGFSF</sequence>
<dbReference type="OMA" id="ALINWEW"/>
<evidence type="ECO:0000259" key="3">
    <source>
        <dbReference type="Pfam" id="PF08577"/>
    </source>
</evidence>
<feature type="compositionally biased region" description="Gly residues" evidence="2">
    <location>
        <begin position="292"/>
        <end position="320"/>
    </location>
</feature>
<dbReference type="eggNOG" id="ENOG502SE4N">
    <property type="taxonomic scope" value="Eukaryota"/>
</dbReference>